<dbReference type="Pfam" id="PF06912">
    <property type="entry name" value="DUF1275"/>
    <property type="match status" value="1"/>
</dbReference>
<dbReference type="PANTHER" id="PTHR37314:SF4">
    <property type="entry name" value="UPF0700 TRANSMEMBRANE PROTEIN YOAK"/>
    <property type="match status" value="1"/>
</dbReference>
<dbReference type="EMBL" id="FMAR01000014">
    <property type="protein sequence ID" value="SCC54588.1"/>
    <property type="molecule type" value="Genomic_DNA"/>
</dbReference>
<evidence type="ECO:0000313" key="3">
    <source>
        <dbReference type="Proteomes" id="UP000242818"/>
    </source>
</evidence>
<protein>
    <submittedName>
        <fullName evidence="2">Uncharacterized membrane protein YoaK, UPF0700 family</fullName>
    </submittedName>
</protein>
<keyword evidence="1" id="KW-0812">Transmembrane</keyword>
<dbReference type="InterPro" id="IPR010699">
    <property type="entry name" value="DUF1275"/>
</dbReference>
<dbReference type="STRING" id="1335309.GA0116948_1144"/>
<keyword evidence="1" id="KW-0472">Membrane</keyword>
<dbReference type="OrthoDB" id="270162at2"/>
<evidence type="ECO:0000313" key="2">
    <source>
        <dbReference type="EMBL" id="SCC54588.1"/>
    </source>
</evidence>
<feature type="transmembrane region" description="Helical" evidence="1">
    <location>
        <begin position="92"/>
        <end position="112"/>
    </location>
</feature>
<keyword evidence="3" id="KW-1185">Reference proteome</keyword>
<sequence length="247" mass="27622">MFRHTGKKRGFIHNMRLAVLLCLTAGFVNAYGFLAFMVLTTNVTGHAALLAVRLTEGDFQSLGIIVLWLLLFLSGAFFTGLHIARVGRNKTYAYTLPLALEILILLLVATFGHLYDRTNKATELFAGSLLFAMGLQNALVTMISGSVVRTTHLTGMFTDLGIDLASALAGHPPSRADINRRIILRVTIIFFFFLGGILGGYCFNFFHYKALVIPAVILIFAIFYDYFRVKILKARYHLRHRQVQDSL</sequence>
<reference evidence="2" key="1">
    <citation type="submission" date="2016-08" db="EMBL/GenBank/DDBJ databases">
        <authorList>
            <person name="Seilhamer J.J."/>
        </authorList>
    </citation>
    <scope>NUCLEOTIDE SEQUENCE [LARGE SCALE GENOMIC DNA]</scope>
    <source>
        <strain evidence="2">A37T2</strain>
    </source>
</reference>
<feature type="transmembrane region" description="Helical" evidence="1">
    <location>
        <begin position="182"/>
        <end position="201"/>
    </location>
</feature>
<feature type="transmembrane region" description="Helical" evidence="1">
    <location>
        <begin position="207"/>
        <end position="227"/>
    </location>
</feature>
<feature type="transmembrane region" description="Helical" evidence="1">
    <location>
        <begin position="59"/>
        <end position="80"/>
    </location>
</feature>
<dbReference type="PANTHER" id="PTHR37314">
    <property type="entry name" value="SLR0142 PROTEIN"/>
    <property type="match status" value="1"/>
</dbReference>
<feature type="transmembrane region" description="Helical" evidence="1">
    <location>
        <begin position="124"/>
        <end position="148"/>
    </location>
</feature>
<gene>
    <name evidence="2" type="ORF">GA0116948_1144</name>
</gene>
<evidence type="ECO:0000256" key="1">
    <source>
        <dbReference type="SAM" id="Phobius"/>
    </source>
</evidence>
<accession>A0A1C4FF22</accession>
<name>A0A1C4FF22_9BACT</name>
<organism evidence="2 3">
    <name type="scientific">Chitinophaga costaii</name>
    <dbReference type="NCBI Taxonomy" id="1335309"/>
    <lineage>
        <taxon>Bacteria</taxon>
        <taxon>Pseudomonadati</taxon>
        <taxon>Bacteroidota</taxon>
        <taxon>Chitinophagia</taxon>
        <taxon>Chitinophagales</taxon>
        <taxon>Chitinophagaceae</taxon>
        <taxon>Chitinophaga</taxon>
    </lineage>
</organism>
<proteinExistence type="predicted"/>
<keyword evidence="1" id="KW-1133">Transmembrane helix</keyword>
<dbReference type="RefSeq" id="WP_089714252.1">
    <property type="nucleotide sequence ID" value="NZ_FMAR01000014.1"/>
</dbReference>
<dbReference type="Proteomes" id="UP000242818">
    <property type="component" value="Unassembled WGS sequence"/>
</dbReference>
<dbReference type="AlphaFoldDB" id="A0A1C4FF22"/>